<proteinExistence type="predicted"/>
<organism evidence="1 2">
    <name type="scientific">Wickerhamomyces pijperi</name>
    <name type="common">Yeast</name>
    <name type="synonym">Pichia pijperi</name>
    <dbReference type="NCBI Taxonomy" id="599730"/>
    <lineage>
        <taxon>Eukaryota</taxon>
        <taxon>Fungi</taxon>
        <taxon>Dikarya</taxon>
        <taxon>Ascomycota</taxon>
        <taxon>Saccharomycotina</taxon>
        <taxon>Saccharomycetes</taxon>
        <taxon>Phaffomycetales</taxon>
        <taxon>Wickerhamomycetaceae</taxon>
        <taxon>Wickerhamomyces</taxon>
    </lineage>
</organism>
<dbReference type="Proteomes" id="UP000774326">
    <property type="component" value="Unassembled WGS sequence"/>
</dbReference>
<reference evidence="1" key="2">
    <citation type="submission" date="2021-01" db="EMBL/GenBank/DDBJ databases">
        <authorList>
            <person name="Schikora-Tamarit M.A."/>
        </authorList>
    </citation>
    <scope>NUCLEOTIDE SEQUENCE</scope>
    <source>
        <strain evidence="1">CBS2887</strain>
    </source>
</reference>
<evidence type="ECO:0000313" key="2">
    <source>
        <dbReference type="Proteomes" id="UP000774326"/>
    </source>
</evidence>
<protein>
    <submittedName>
        <fullName evidence="1">Uncharacterized protein</fullName>
    </submittedName>
</protein>
<name>A0A9P8Q5C3_WICPI</name>
<comment type="caution">
    <text evidence="1">The sequence shown here is derived from an EMBL/GenBank/DDBJ whole genome shotgun (WGS) entry which is preliminary data.</text>
</comment>
<gene>
    <name evidence="1" type="ORF">WICPIJ_004706</name>
</gene>
<dbReference type="AlphaFoldDB" id="A0A9P8Q5C3"/>
<sequence>MFGRLKVLGCVGTLGVELSPQWVDCAIGFVSSSDSEELGVLAFGEVETLTLIGEVMYSFFEFEFDV</sequence>
<dbReference type="EMBL" id="JAEUBG010002607">
    <property type="protein sequence ID" value="KAH3684326.1"/>
    <property type="molecule type" value="Genomic_DNA"/>
</dbReference>
<evidence type="ECO:0000313" key="1">
    <source>
        <dbReference type="EMBL" id="KAH3684326.1"/>
    </source>
</evidence>
<accession>A0A9P8Q5C3</accession>
<keyword evidence="2" id="KW-1185">Reference proteome</keyword>
<reference evidence="1" key="1">
    <citation type="journal article" date="2021" name="Open Biol.">
        <title>Shared evolutionary footprints suggest mitochondrial oxidative damage underlies multiple complex I losses in fungi.</title>
        <authorList>
            <person name="Schikora-Tamarit M.A."/>
            <person name="Marcet-Houben M."/>
            <person name="Nosek J."/>
            <person name="Gabaldon T."/>
        </authorList>
    </citation>
    <scope>NUCLEOTIDE SEQUENCE</scope>
    <source>
        <strain evidence="1">CBS2887</strain>
    </source>
</reference>